<evidence type="ECO:0000313" key="1">
    <source>
        <dbReference type="EMBL" id="MBZ5753815.1"/>
    </source>
</evidence>
<keyword evidence="2" id="KW-1185">Reference proteome</keyword>
<accession>A0ABS7UZQ8</accession>
<proteinExistence type="predicted"/>
<dbReference type="Proteomes" id="UP001165287">
    <property type="component" value="Unassembled WGS sequence"/>
</dbReference>
<comment type="caution">
    <text evidence="1">The sequence shown here is derived from an EMBL/GenBank/DDBJ whole genome shotgun (WGS) entry which is preliminary data.</text>
</comment>
<name>A0ABS7UZQ8_9BACI</name>
<reference evidence="1" key="1">
    <citation type="submission" date="2024-05" db="EMBL/GenBank/DDBJ databases">
        <title>Metabacillus sp. nov., isolated from the rhizosphere soil of tomato plants.</title>
        <authorList>
            <person name="Ma R."/>
        </authorList>
    </citation>
    <scope>NUCLEOTIDE SEQUENCE</scope>
    <source>
        <strain evidence="1">DBTR6</strain>
    </source>
</reference>
<sequence>MQKQETLLSTWLGDRRPLDASELGEIFYTIERNYGSGAKIAFF</sequence>
<gene>
    <name evidence="1" type="ORF">K9V48_27300</name>
</gene>
<dbReference type="RefSeq" id="WP_224142212.1">
    <property type="nucleotide sequence ID" value="NZ_JAIQUM010000161.1"/>
</dbReference>
<protein>
    <submittedName>
        <fullName evidence="1">DUF3231 family protein</fullName>
    </submittedName>
</protein>
<evidence type="ECO:0000313" key="2">
    <source>
        <dbReference type="Proteomes" id="UP001165287"/>
    </source>
</evidence>
<organism evidence="1 2">
    <name type="scientific">Metabacillus rhizolycopersici</name>
    <dbReference type="NCBI Taxonomy" id="2875709"/>
    <lineage>
        <taxon>Bacteria</taxon>
        <taxon>Bacillati</taxon>
        <taxon>Bacillota</taxon>
        <taxon>Bacilli</taxon>
        <taxon>Bacillales</taxon>
        <taxon>Bacillaceae</taxon>
        <taxon>Metabacillus</taxon>
    </lineage>
</organism>
<dbReference type="EMBL" id="JAIQUM010000161">
    <property type="protein sequence ID" value="MBZ5753815.1"/>
    <property type="molecule type" value="Genomic_DNA"/>
</dbReference>